<evidence type="ECO:0000313" key="1">
    <source>
        <dbReference type="EMBL" id="BAU23190.1"/>
    </source>
</evidence>
<accession>A0A0U4N1T0</accession>
<protein>
    <submittedName>
        <fullName evidence="1">Uncharacterized protein</fullName>
    </submittedName>
</protein>
<proteinExistence type="predicted"/>
<reference evidence="1 2" key="1">
    <citation type="journal article" date="2016" name="Int. J. Syst. Evol. Microbiol.">
        <title>Caldimicrobium thiodismutans sp. nov., a sulfur-disproportionating bacterium isolated from a hot spring, and emended description of the genus Caldimicrobium.</title>
        <authorList>
            <person name="Kojima H."/>
            <person name="Umezawa K."/>
            <person name="Fukui M."/>
        </authorList>
    </citation>
    <scope>NUCLEOTIDE SEQUENCE [LARGE SCALE GENOMIC DNA]</scope>
    <source>
        <strain evidence="1 2">TF1</strain>
    </source>
</reference>
<dbReference type="EMBL" id="AP014945">
    <property type="protein sequence ID" value="BAU23190.1"/>
    <property type="molecule type" value="Genomic_DNA"/>
</dbReference>
<gene>
    <name evidence="1" type="ORF">THC_0799</name>
</gene>
<reference evidence="2" key="2">
    <citation type="journal article" date="2016" name="Int. J. Syst. Evol. Microbiol.">
        <title>Caldimicrobium thiodismutans sp. nov., a sulfur-disproportionating bacterium isolated from a hot spring.</title>
        <authorList>
            <person name="Kojima H."/>
            <person name="Umezawa K."/>
            <person name="Fukui M."/>
        </authorList>
    </citation>
    <scope>NUCLEOTIDE SEQUENCE [LARGE SCALE GENOMIC DNA]</scope>
    <source>
        <strain evidence="2">TF1</strain>
    </source>
</reference>
<dbReference type="KEGG" id="cthi:THC_0799"/>
<organism evidence="1 2">
    <name type="scientific">Caldimicrobium thiodismutans</name>
    <dbReference type="NCBI Taxonomy" id="1653476"/>
    <lineage>
        <taxon>Bacteria</taxon>
        <taxon>Pseudomonadati</taxon>
        <taxon>Thermodesulfobacteriota</taxon>
        <taxon>Thermodesulfobacteria</taxon>
        <taxon>Thermodesulfobacteriales</taxon>
        <taxon>Thermodesulfobacteriaceae</taxon>
        <taxon>Caldimicrobium</taxon>
    </lineage>
</organism>
<dbReference type="Proteomes" id="UP000068196">
    <property type="component" value="Chromosome"/>
</dbReference>
<dbReference type="AlphaFoldDB" id="A0A0U4N1T0"/>
<keyword evidence="2" id="KW-1185">Reference proteome</keyword>
<dbReference type="STRING" id="1653476.THC_0799"/>
<sequence length="60" mass="6977">MPVKVNYTPMDERNTDKNVCATTDPQKKFKGFKILNPYLRKDFADFLSFLSEGEWVCGEI</sequence>
<name>A0A0U4N1T0_9BACT</name>
<evidence type="ECO:0000313" key="2">
    <source>
        <dbReference type="Proteomes" id="UP000068196"/>
    </source>
</evidence>